<reference evidence="2" key="1">
    <citation type="submission" date="2020-06" db="EMBL/GenBank/DDBJ databases">
        <authorList>
            <consortium name="Plant Systems Biology data submission"/>
        </authorList>
    </citation>
    <scope>NUCLEOTIDE SEQUENCE</scope>
    <source>
        <strain evidence="2">D6</strain>
    </source>
</reference>
<keyword evidence="3" id="KW-1185">Reference proteome</keyword>
<dbReference type="EMBL" id="CAICTM010000141">
    <property type="protein sequence ID" value="CAB9502633.1"/>
    <property type="molecule type" value="Genomic_DNA"/>
</dbReference>
<keyword evidence="1" id="KW-0732">Signal</keyword>
<proteinExistence type="predicted"/>
<accession>A0A9N8HAA8</accession>
<evidence type="ECO:0000256" key="1">
    <source>
        <dbReference type="SAM" id="SignalP"/>
    </source>
</evidence>
<dbReference type="Proteomes" id="UP001153069">
    <property type="component" value="Unassembled WGS sequence"/>
</dbReference>
<dbReference type="AlphaFoldDB" id="A0A9N8HAA8"/>
<protein>
    <submittedName>
        <fullName evidence="2">Uncharacterized protein</fullName>
    </submittedName>
</protein>
<evidence type="ECO:0000313" key="2">
    <source>
        <dbReference type="EMBL" id="CAB9502633.1"/>
    </source>
</evidence>
<evidence type="ECO:0000313" key="3">
    <source>
        <dbReference type="Proteomes" id="UP001153069"/>
    </source>
</evidence>
<feature type="signal peptide" evidence="1">
    <location>
        <begin position="1"/>
        <end position="27"/>
    </location>
</feature>
<name>A0A9N8HAA8_9STRA</name>
<dbReference type="OrthoDB" id="52869at2759"/>
<feature type="chain" id="PRO_5040158821" evidence="1">
    <location>
        <begin position="28"/>
        <end position="264"/>
    </location>
</feature>
<comment type="caution">
    <text evidence="2">The sequence shown here is derived from an EMBL/GenBank/DDBJ whole genome shotgun (WGS) entry which is preliminary data.</text>
</comment>
<organism evidence="2 3">
    <name type="scientific">Seminavis robusta</name>
    <dbReference type="NCBI Taxonomy" id="568900"/>
    <lineage>
        <taxon>Eukaryota</taxon>
        <taxon>Sar</taxon>
        <taxon>Stramenopiles</taxon>
        <taxon>Ochrophyta</taxon>
        <taxon>Bacillariophyta</taxon>
        <taxon>Bacillariophyceae</taxon>
        <taxon>Bacillariophycidae</taxon>
        <taxon>Naviculales</taxon>
        <taxon>Naviculaceae</taxon>
        <taxon>Seminavis</taxon>
    </lineage>
</organism>
<gene>
    <name evidence="2" type="ORF">SEMRO_142_G066100.1</name>
</gene>
<sequence>MLMKERKGMLLLLLPWVLCISAVGVSAASNGTTTDALVTATDTNAIVQCSLCGDDPSWEPLDRHAKFDGGGGDYVTCGHVHSLGFIALPPQNCSFLQGWGAGLCQCAPASSLSETTQKCRLCETGFLKQGQMAGFPSISCASSQVQASRDQSVPCHVYQATVGEYCGCHNPKATANMCRICGGDNNRPLPDPLKFIPRHASKSCGELEFDANVPNADCRLFQKLYGEQCCPPVIEDNSAAAAVQTLTIRWFVGLVSAMLLVHYY</sequence>